<accession>A0A171DL11</accession>
<dbReference type="Pfam" id="PF03120">
    <property type="entry name" value="OB_DNA_ligase"/>
    <property type="match status" value="1"/>
</dbReference>
<dbReference type="InterPro" id="IPR041663">
    <property type="entry name" value="DisA/LigA_HHH"/>
</dbReference>
<dbReference type="InterPro" id="IPR012340">
    <property type="entry name" value="NA-bd_OB-fold"/>
</dbReference>
<name>A0A171DL11_9ACTN</name>
<evidence type="ECO:0000259" key="6">
    <source>
        <dbReference type="PROSITE" id="PS50172"/>
    </source>
</evidence>
<protein>
    <submittedName>
        <fullName evidence="7">NAD-dependent DNA ligase LigA</fullName>
    </submittedName>
</protein>
<dbReference type="EMBL" id="BDCX01000013">
    <property type="protein sequence ID" value="GAT69509.1"/>
    <property type="molecule type" value="Genomic_DNA"/>
</dbReference>
<dbReference type="SUPFAM" id="SSF50249">
    <property type="entry name" value="Nucleic acid-binding proteins"/>
    <property type="match status" value="1"/>
</dbReference>
<keyword evidence="5" id="KW-0234">DNA repair</keyword>
<keyword evidence="3" id="KW-0227">DNA damage</keyword>
<dbReference type="SMART" id="SM00292">
    <property type="entry name" value="BRCT"/>
    <property type="match status" value="1"/>
</dbReference>
<dbReference type="Proteomes" id="UP000077701">
    <property type="component" value="Unassembled WGS sequence"/>
</dbReference>
<dbReference type="GO" id="GO:0003911">
    <property type="term" value="F:DNA ligase (NAD+) activity"/>
    <property type="evidence" value="ECO:0007669"/>
    <property type="project" value="InterPro"/>
</dbReference>
<dbReference type="InterPro" id="IPR003583">
    <property type="entry name" value="Hlx-hairpin-Hlx_DNA-bd_motif"/>
</dbReference>
<evidence type="ECO:0000256" key="3">
    <source>
        <dbReference type="ARBA" id="ARBA00022763"/>
    </source>
</evidence>
<evidence type="ECO:0000256" key="4">
    <source>
        <dbReference type="ARBA" id="ARBA00023027"/>
    </source>
</evidence>
<dbReference type="STRING" id="161355.PS9374_05184"/>
<dbReference type="GO" id="GO:0003677">
    <property type="term" value="F:DNA binding"/>
    <property type="evidence" value="ECO:0007669"/>
    <property type="project" value="InterPro"/>
</dbReference>
<dbReference type="NCBIfam" id="NF005932">
    <property type="entry name" value="PRK07956.1"/>
    <property type="match status" value="1"/>
</dbReference>
<dbReference type="InterPro" id="IPR001357">
    <property type="entry name" value="BRCT_dom"/>
</dbReference>
<reference evidence="8" key="2">
    <citation type="submission" date="2016-04" db="EMBL/GenBank/DDBJ databases">
        <title>Planomonospora sphaerica JCM9374 whole genome shotgun sequence.</title>
        <authorList>
            <person name="Suzuki T."/>
            <person name="Dohra H."/>
            <person name="Kodani S."/>
        </authorList>
    </citation>
    <scope>NUCLEOTIDE SEQUENCE [LARGE SCALE GENOMIC DNA]</scope>
    <source>
        <strain evidence="8">JCM 9374</strain>
    </source>
</reference>
<organism evidence="7 8">
    <name type="scientific">Planomonospora sphaerica</name>
    <dbReference type="NCBI Taxonomy" id="161355"/>
    <lineage>
        <taxon>Bacteria</taxon>
        <taxon>Bacillati</taxon>
        <taxon>Actinomycetota</taxon>
        <taxon>Actinomycetes</taxon>
        <taxon>Streptosporangiales</taxon>
        <taxon>Streptosporangiaceae</taxon>
        <taxon>Planomonospora</taxon>
    </lineage>
</organism>
<dbReference type="SUPFAM" id="SSF52113">
    <property type="entry name" value="BRCT domain"/>
    <property type="match status" value="1"/>
</dbReference>
<evidence type="ECO:0000256" key="2">
    <source>
        <dbReference type="ARBA" id="ARBA00022705"/>
    </source>
</evidence>
<gene>
    <name evidence="7" type="ORF">PS9374_05184</name>
</gene>
<feature type="domain" description="BRCT" evidence="6">
    <location>
        <begin position="319"/>
        <end position="391"/>
    </location>
</feature>
<dbReference type="InterPro" id="IPR036420">
    <property type="entry name" value="BRCT_dom_sf"/>
</dbReference>
<dbReference type="Pfam" id="PF12826">
    <property type="entry name" value="HHH_2"/>
    <property type="match status" value="1"/>
</dbReference>
<reference evidence="7 8" key="1">
    <citation type="journal article" date="2016" name="Genome Announc.">
        <title>Draft Genome Sequence of Planomonospora sphaerica JCM9374, a Rare Actinomycete.</title>
        <authorList>
            <person name="Dohra H."/>
            <person name="Suzuki T."/>
            <person name="Inoue Y."/>
            <person name="Kodani S."/>
        </authorList>
    </citation>
    <scope>NUCLEOTIDE SEQUENCE [LARGE SCALE GENOMIC DNA]</scope>
    <source>
        <strain evidence="7 8">JCM 9374</strain>
    </source>
</reference>
<dbReference type="Pfam" id="PF00533">
    <property type="entry name" value="BRCT"/>
    <property type="match status" value="1"/>
</dbReference>
<dbReference type="SMART" id="SM00278">
    <property type="entry name" value="HhH1"/>
    <property type="match status" value="2"/>
</dbReference>
<dbReference type="InterPro" id="IPR013840">
    <property type="entry name" value="DNAligase_N"/>
</dbReference>
<dbReference type="InterPro" id="IPR004150">
    <property type="entry name" value="NAD_DNA_ligase_OB"/>
</dbReference>
<evidence type="ECO:0000256" key="1">
    <source>
        <dbReference type="ARBA" id="ARBA00022598"/>
    </source>
</evidence>
<dbReference type="PROSITE" id="PS50172">
    <property type="entry name" value="BRCT"/>
    <property type="match status" value="1"/>
</dbReference>
<dbReference type="SMART" id="SM00532">
    <property type="entry name" value="LIGANc"/>
    <property type="match status" value="1"/>
</dbReference>
<comment type="caution">
    <text evidence="7">The sequence shown here is derived from an EMBL/GenBank/DDBJ whole genome shotgun (WGS) entry which is preliminary data.</text>
</comment>
<dbReference type="AlphaFoldDB" id="A0A171DL11"/>
<dbReference type="Gene3D" id="1.10.150.20">
    <property type="entry name" value="5' to 3' exonuclease, C-terminal subdomain"/>
    <property type="match status" value="2"/>
</dbReference>
<evidence type="ECO:0000313" key="8">
    <source>
        <dbReference type="Proteomes" id="UP000077701"/>
    </source>
</evidence>
<evidence type="ECO:0000313" key="7">
    <source>
        <dbReference type="EMBL" id="GAT69509.1"/>
    </source>
</evidence>
<keyword evidence="8" id="KW-1185">Reference proteome</keyword>
<dbReference type="Gene3D" id="2.40.50.140">
    <property type="entry name" value="Nucleic acid-binding proteins"/>
    <property type="match status" value="1"/>
</dbReference>
<sequence length="403" mass="42373">MPVGKVVKADLADDQNQAGFGSRAPRWAIAYKLPAVEEITKLIAVEWNVGRTGIIAPRAELKPVEIDGSVVTYATLHNAADITRRGLRLGDSVTVYKAGNIIPRVQAPLVHLRTGAEQPIVFPQVCPNCGDAIDTSQERWRCVRGRACRALASITYAAGRDQLDIETLAASRIQQLLDAGFITDFADLFTVTREQLLTLERMGATSADKLLAAIETAKTRPLSRVFCALGVRGTGRSMSRRIARHFGSMEAILAADADAVQAVDGMGVEKAKLMLEELAELRPLIGKLIAAGVNMTEPGAVAAPADPVADGEGSGEAPAAELPLAGMAVVATGAMTGPLEALSRNQVNELIERAGGKASSSVSAKTSLLVAGEKAGSKRAKAEGLGVRIVTCEEFADLVAGFL</sequence>
<evidence type="ECO:0000256" key="5">
    <source>
        <dbReference type="ARBA" id="ARBA00023204"/>
    </source>
</evidence>
<keyword evidence="2" id="KW-0235">DNA replication</keyword>
<dbReference type="InterPro" id="IPR010994">
    <property type="entry name" value="RuvA_2-like"/>
</dbReference>
<dbReference type="Gene3D" id="3.40.50.10190">
    <property type="entry name" value="BRCT domain"/>
    <property type="match status" value="1"/>
</dbReference>
<dbReference type="GO" id="GO:0046872">
    <property type="term" value="F:metal ion binding"/>
    <property type="evidence" value="ECO:0007669"/>
    <property type="project" value="UniProtKB-KW"/>
</dbReference>
<dbReference type="CDD" id="cd17748">
    <property type="entry name" value="BRCT_DNA_ligase_like"/>
    <property type="match status" value="1"/>
</dbReference>
<dbReference type="SUPFAM" id="SSF47781">
    <property type="entry name" value="RuvA domain 2-like"/>
    <property type="match status" value="1"/>
</dbReference>
<dbReference type="GO" id="GO:0006281">
    <property type="term" value="P:DNA repair"/>
    <property type="evidence" value="ECO:0007669"/>
    <property type="project" value="UniProtKB-KW"/>
</dbReference>
<dbReference type="GO" id="GO:0006260">
    <property type="term" value="P:DNA replication"/>
    <property type="evidence" value="ECO:0007669"/>
    <property type="project" value="UniProtKB-KW"/>
</dbReference>
<keyword evidence="4" id="KW-0520">NAD</keyword>
<dbReference type="Gene3D" id="3.30.1490.70">
    <property type="match status" value="1"/>
</dbReference>
<keyword evidence="1 7" id="KW-0436">Ligase</keyword>
<proteinExistence type="predicted"/>